<feature type="compositionally biased region" description="Basic and acidic residues" evidence="1">
    <location>
        <begin position="121"/>
        <end position="138"/>
    </location>
</feature>
<feature type="region of interest" description="Disordered" evidence="1">
    <location>
        <begin position="1"/>
        <end position="301"/>
    </location>
</feature>
<evidence type="ECO:0000313" key="3">
    <source>
        <dbReference type="Proteomes" id="UP000070501"/>
    </source>
</evidence>
<dbReference type="EMBL" id="KQ964245">
    <property type="protein sequence ID" value="KXJ97690.1"/>
    <property type="molecule type" value="Genomic_DNA"/>
</dbReference>
<feature type="compositionally biased region" description="Polar residues" evidence="1">
    <location>
        <begin position="102"/>
        <end position="120"/>
    </location>
</feature>
<dbReference type="OrthoDB" id="5388207at2759"/>
<proteinExistence type="predicted"/>
<evidence type="ECO:0008006" key="4">
    <source>
        <dbReference type="Google" id="ProtNLM"/>
    </source>
</evidence>
<dbReference type="AlphaFoldDB" id="A0A136JKM0"/>
<organism evidence="2 3">
    <name type="scientific">Microdochium bolleyi</name>
    <dbReference type="NCBI Taxonomy" id="196109"/>
    <lineage>
        <taxon>Eukaryota</taxon>
        <taxon>Fungi</taxon>
        <taxon>Dikarya</taxon>
        <taxon>Ascomycota</taxon>
        <taxon>Pezizomycotina</taxon>
        <taxon>Sordariomycetes</taxon>
        <taxon>Xylariomycetidae</taxon>
        <taxon>Xylariales</taxon>
        <taxon>Microdochiaceae</taxon>
        <taxon>Microdochium</taxon>
    </lineage>
</organism>
<feature type="compositionally biased region" description="Basic and acidic residues" evidence="1">
    <location>
        <begin position="249"/>
        <end position="268"/>
    </location>
</feature>
<protein>
    <recommendedName>
        <fullName evidence="4">Glycine-rich cell wall structural protein 1</fullName>
    </recommendedName>
</protein>
<reference evidence="3" key="1">
    <citation type="submission" date="2016-02" db="EMBL/GenBank/DDBJ databases">
        <title>Draft genome sequence of Microdochium bolleyi, a fungal endophyte of beachgrass.</title>
        <authorList>
            <consortium name="DOE Joint Genome Institute"/>
            <person name="David A.S."/>
            <person name="May G."/>
            <person name="Haridas S."/>
            <person name="Lim J."/>
            <person name="Wang M."/>
            <person name="Labutti K."/>
            <person name="Lipzen A."/>
            <person name="Barry K."/>
            <person name="Grigoriev I.V."/>
        </authorList>
    </citation>
    <scope>NUCLEOTIDE SEQUENCE [LARGE SCALE GENOMIC DNA]</scope>
    <source>
        <strain evidence="3">J235TASD1</strain>
    </source>
</reference>
<name>A0A136JKM0_9PEZI</name>
<feature type="compositionally biased region" description="Basic and acidic residues" evidence="1">
    <location>
        <begin position="203"/>
        <end position="223"/>
    </location>
</feature>
<feature type="compositionally biased region" description="Low complexity" evidence="1">
    <location>
        <begin position="1"/>
        <end position="14"/>
    </location>
</feature>
<dbReference type="STRING" id="196109.A0A136JKM0"/>
<sequence>METVNAMAAAAAKAVWGDSTAANEPVSGKTGNTAAGEPYDAGNADQTDNITTGTTTNTTTGTSESTAAKTPGSGTTGSGSTGSHSTNPDISSASNDAAFAKNTGTAATSSDTPENPSTNQKLKDADPSRGQQDTRDPENPLTNPKSAPTEVNEKRSNDPEDGPNEDIKLDGPGPKPLEEVARERGGDAGNISDRKGSLVPPRDPNDTSEAPKSDQDRQEEKGDGTLYVKSSGLKADGGDFDVTQPGAGREADRLMAEKGMHPNEDARKKSSSPPATDHQGDTEPKEKKKLSQRIKDKLHSH</sequence>
<evidence type="ECO:0000256" key="1">
    <source>
        <dbReference type="SAM" id="MobiDB-lite"/>
    </source>
</evidence>
<accession>A0A136JKM0</accession>
<gene>
    <name evidence="2" type="ORF">Micbo1qcDRAFT_230278</name>
</gene>
<feature type="compositionally biased region" description="Basic and acidic residues" evidence="1">
    <location>
        <begin position="176"/>
        <end position="196"/>
    </location>
</feature>
<feature type="compositionally biased region" description="Low complexity" evidence="1">
    <location>
        <begin position="47"/>
        <end position="73"/>
    </location>
</feature>
<dbReference type="Proteomes" id="UP000070501">
    <property type="component" value="Unassembled WGS sequence"/>
</dbReference>
<keyword evidence="3" id="KW-1185">Reference proteome</keyword>
<evidence type="ECO:0000313" key="2">
    <source>
        <dbReference type="EMBL" id="KXJ97690.1"/>
    </source>
</evidence>
<dbReference type="InParanoid" id="A0A136JKM0"/>